<dbReference type="SUPFAM" id="SSF54862">
    <property type="entry name" value="4Fe-4S ferredoxins"/>
    <property type="match status" value="1"/>
</dbReference>
<keyword evidence="8" id="KW-0670">Pyruvate</keyword>
<keyword evidence="2" id="KW-0004">4Fe-4S</keyword>
<dbReference type="NCBIfam" id="TIGR02179">
    <property type="entry name" value="PorD_KorD"/>
    <property type="match status" value="1"/>
</dbReference>
<gene>
    <name evidence="8" type="ORF">TAGGR_11202</name>
</gene>
<dbReference type="RefSeq" id="WP_059176404.1">
    <property type="nucleotide sequence ID" value="NZ_BCNO01000001.1"/>
</dbReference>
<dbReference type="AlphaFoldDB" id="A0A0U9HT86"/>
<comment type="caution">
    <text evidence="8">The sequence shown here is derived from an EMBL/GenBank/DDBJ whole genome shotgun (WGS) entry which is preliminary data.</text>
</comment>
<comment type="cofactor">
    <cofactor evidence="1">
        <name>[4Fe-4S] cluster</name>
        <dbReference type="ChEBI" id="CHEBI:49883"/>
    </cofactor>
</comment>
<dbReference type="PANTHER" id="PTHR43724:SF1">
    <property type="entry name" value="PYRUVATE SYNTHASE SUBUNIT PORD"/>
    <property type="match status" value="1"/>
</dbReference>
<dbReference type="InterPro" id="IPR017900">
    <property type="entry name" value="4Fe4S_Fe_S_CS"/>
</dbReference>
<dbReference type="OrthoDB" id="9794954at2"/>
<reference evidence="9" key="1">
    <citation type="submission" date="2016-01" db="EMBL/GenBank/DDBJ databases">
        <title>Draft genome sequence of Thermodesulfovibrio aggregans strain TGE-P1.</title>
        <authorList>
            <person name="Sekiguchi Y."/>
            <person name="Ohashi A."/>
            <person name="Matsuura N."/>
            <person name="Tourlousse M.D."/>
        </authorList>
    </citation>
    <scope>NUCLEOTIDE SEQUENCE [LARGE SCALE GENOMIC DNA]</scope>
    <source>
        <strain evidence="9">TGE-P1</strain>
    </source>
</reference>
<accession>A0A0U9HT86</accession>
<keyword evidence="4" id="KW-0677">Repeat</keyword>
<keyword evidence="3" id="KW-0479">Metal-binding</keyword>
<evidence type="ECO:0000259" key="7">
    <source>
        <dbReference type="PROSITE" id="PS51379"/>
    </source>
</evidence>
<dbReference type="STRING" id="86166.TAGGR_11202"/>
<dbReference type="Proteomes" id="UP000054976">
    <property type="component" value="Unassembled WGS sequence"/>
</dbReference>
<evidence type="ECO:0000256" key="6">
    <source>
        <dbReference type="ARBA" id="ARBA00023014"/>
    </source>
</evidence>
<dbReference type="InterPro" id="IPR017896">
    <property type="entry name" value="4Fe4S_Fe-S-bd"/>
</dbReference>
<dbReference type="PROSITE" id="PS00198">
    <property type="entry name" value="4FE4S_FER_1"/>
    <property type="match status" value="1"/>
</dbReference>
<evidence type="ECO:0000256" key="4">
    <source>
        <dbReference type="ARBA" id="ARBA00022737"/>
    </source>
</evidence>
<dbReference type="GO" id="GO:0046872">
    <property type="term" value="F:metal ion binding"/>
    <property type="evidence" value="ECO:0007669"/>
    <property type="project" value="UniProtKB-KW"/>
</dbReference>
<dbReference type="EMBL" id="BCNO01000001">
    <property type="protein sequence ID" value="GAQ95002.1"/>
    <property type="molecule type" value="Genomic_DNA"/>
</dbReference>
<keyword evidence="6" id="KW-0411">Iron-sulfur</keyword>
<organism evidence="8 9">
    <name type="scientific">Thermodesulfovibrio aggregans</name>
    <dbReference type="NCBI Taxonomy" id="86166"/>
    <lineage>
        <taxon>Bacteria</taxon>
        <taxon>Pseudomonadati</taxon>
        <taxon>Nitrospirota</taxon>
        <taxon>Thermodesulfovibrionia</taxon>
        <taxon>Thermodesulfovibrionales</taxon>
        <taxon>Thermodesulfovibrionaceae</taxon>
        <taxon>Thermodesulfovibrio</taxon>
    </lineage>
</organism>
<keyword evidence="5" id="KW-0408">Iron</keyword>
<dbReference type="PANTHER" id="PTHR43724">
    <property type="entry name" value="PYRUVATE SYNTHASE SUBUNIT PORD"/>
    <property type="match status" value="1"/>
</dbReference>
<dbReference type="Pfam" id="PF14697">
    <property type="entry name" value="Fer4_21"/>
    <property type="match status" value="1"/>
</dbReference>
<dbReference type="InterPro" id="IPR011898">
    <property type="entry name" value="PorD_KorD"/>
</dbReference>
<feature type="domain" description="4Fe-4S ferredoxin-type" evidence="7">
    <location>
        <begin position="61"/>
        <end position="94"/>
    </location>
</feature>
<evidence type="ECO:0000256" key="5">
    <source>
        <dbReference type="ARBA" id="ARBA00023004"/>
    </source>
</evidence>
<protein>
    <submittedName>
        <fullName evidence="8">Pyruvate ferredoxin oxidoreductase delta subunit</fullName>
    </submittedName>
</protein>
<name>A0A0U9HT86_9BACT</name>
<keyword evidence="9" id="KW-1185">Reference proteome</keyword>
<feature type="domain" description="4Fe-4S ferredoxin-type" evidence="7">
    <location>
        <begin position="31"/>
        <end position="60"/>
    </location>
</feature>
<evidence type="ECO:0000256" key="1">
    <source>
        <dbReference type="ARBA" id="ARBA00001966"/>
    </source>
</evidence>
<dbReference type="GO" id="GO:0051539">
    <property type="term" value="F:4 iron, 4 sulfur cluster binding"/>
    <property type="evidence" value="ECO:0007669"/>
    <property type="project" value="UniProtKB-KW"/>
</dbReference>
<dbReference type="Gene3D" id="3.30.70.20">
    <property type="match status" value="1"/>
</dbReference>
<evidence type="ECO:0000256" key="2">
    <source>
        <dbReference type="ARBA" id="ARBA00022485"/>
    </source>
</evidence>
<proteinExistence type="predicted"/>
<evidence type="ECO:0000313" key="8">
    <source>
        <dbReference type="EMBL" id="GAQ95002.1"/>
    </source>
</evidence>
<dbReference type="PROSITE" id="PS51379">
    <property type="entry name" value="4FE4S_FER_2"/>
    <property type="match status" value="2"/>
</dbReference>
<evidence type="ECO:0000256" key="3">
    <source>
        <dbReference type="ARBA" id="ARBA00022723"/>
    </source>
</evidence>
<dbReference type="GO" id="GO:0016625">
    <property type="term" value="F:oxidoreductase activity, acting on the aldehyde or oxo group of donors, iron-sulfur protein as acceptor"/>
    <property type="evidence" value="ECO:0007669"/>
    <property type="project" value="InterPro"/>
</dbReference>
<evidence type="ECO:0000313" key="9">
    <source>
        <dbReference type="Proteomes" id="UP000054976"/>
    </source>
</evidence>
<sequence length="96" mass="10860">MIGWKDIPPGMVILEPGSALKIKTGSWRAAYRPKWIEENCIQCLLCWLYCPDNAVKVKDGKREDFDYDYCKGCGICALECPGKKGNKAIVMEEEVK</sequence>